<feature type="domain" description="Rhodanese" evidence="1">
    <location>
        <begin position="55"/>
        <end position="139"/>
    </location>
</feature>
<accession>A0A0C5VS17</accession>
<evidence type="ECO:0000313" key="3">
    <source>
        <dbReference type="Proteomes" id="UP000032266"/>
    </source>
</evidence>
<evidence type="ECO:0000313" key="2">
    <source>
        <dbReference type="EMBL" id="AJQ97021.1"/>
    </source>
</evidence>
<dbReference type="CDD" id="cd01444">
    <property type="entry name" value="GlpE_ST"/>
    <property type="match status" value="1"/>
</dbReference>
<dbReference type="AlphaFoldDB" id="A0A0C5VS17"/>
<proteinExistence type="predicted"/>
<dbReference type="SUPFAM" id="SSF52821">
    <property type="entry name" value="Rhodanese/Cell cycle control phosphatase"/>
    <property type="match status" value="1"/>
</dbReference>
<dbReference type="PROSITE" id="PS50206">
    <property type="entry name" value="RHODANESE_3"/>
    <property type="match status" value="1"/>
</dbReference>
<evidence type="ECO:0000259" key="1">
    <source>
        <dbReference type="PROSITE" id="PS50206"/>
    </source>
</evidence>
<dbReference type="STRING" id="1445510.YC6258_04989"/>
<name>A0A0C5VS17_9GAMM</name>
<organism evidence="2 3">
    <name type="scientific">Gynuella sunshinyii YC6258</name>
    <dbReference type="NCBI Taxonomy" id="1445510"/>
    <lineage>
        <taxon>Bacteria</taxon>
        <taxon>Pseudomonadati</taxon>
        <taxon>Pseudomonadota</taxon>
        <taxon>Gammaproteobacteria</taxon>
        <taxon>Oceanospirillales</taxon>
        <taxon>Saccharospirillaceae</taxon>
        <taxon>Gynuella</taxon>
    </lineage>
</organism>
<dbReference type="HOGENOM" id="CLU_1832348_0_0_6"/>
<dbReference type="KEGG" id="gsn:YC6258_04989"/>
<dbReference type="InterPro" id="IPR036873">
    <property type="entry name" value="Rhodanese-like_dom_sf"/>
</dbReference>
<protein>
    <submittedName>
        <fullName evidence="2">Rhodanese-related sulfurtransferase</fullName>
        <ecNumber evidence="2">2.8.1.1</ecNumber>
    </submittedName>
</protein>
<dbReference type="PANTHER" id="PTHR43031:SF1">
    <property type="entry name" value="PYRIDINE NUCLEOTIDE-DISULPHIDE OXIDOREDUCTASE"/>
    <property type="match status" value="1"/>
</dbReference>
<keyword evidence="2" id="KW-0808">Transferase</keyword>
<dbReference type="PANTHER" id="PTHR43031">
    <property type="entry name" value="FAD-DEPENDENT OXIDOREDUCTASE"/>
    <property type="match status" value="1"/>
</dbReference>
<dbReference type="EMBL" id="CP007142">
    <property type="protein sequence ID" value="AJQ97021.1"/>
    <property type="molecule type" value="Genomic_DNA"/>
</dbReference>
<dbReference type="GO" id="GO:0005737">
    <property type="term" value="C:cytoplasm"/>
    <property type="evidence" value="ECO:0007669"/>
    <property type="project" value="InterPro"/>
</dbReference>
<dbReference type="InterPro" id="IPR001763">
    <property type="entry name" value="Rhodanese-like_dom"/>
</dbReference>
<dbReference type="Pfam" id="PF00581">
    <property type="entry name" value="Rhodanese"/>
    <property type="match status" value="1"/>
</dbReference>
<reference evidence="2 3" key="1">
    <citation type="submission" date="2014-01" db="EMBL/GenBank/DDBJ databases">
        <title>Full genme sequencing of cellulolytic bacterium Gynuella sunshinyii YC6258T gen. nov., sp. nov.</title>
        <authorList>
            <person name="Khan H."/>
            <person name="Chung E.J."/>
            <person name="Chung Y.R."/>
        </authorList>
    </citation>
    <scope>NUCLEOTIDE SEQUENCE [LARGE SCALE GENOMIC DNA]</scope>
    <source>
        <strain evidence="2 3">YC6258</strain>
    </source>
</reference>
<keyword evidence="3" id="KW-1185">Reference proteome</keyword>
<dbReference type="SMART" id="SM00450">
    <property type="entry name" value="RHOD"/>
    <property type="match status" value="1"/>
</dbReference>
<gene>
    <name evidence="2" type="ORF">YC6258_04989</name>
</gene>
<dbReference type="InterPro" id="IPR023695">
    <property type="entry name" value="Thiosulf_sulfurTrfase"/>
</dbReference>
<sequence>MADANYLKNQDFPEHCKQPEWQHYCQLNGLYRIQESAMHPTFKTMPASELTDHLTDPNLLLLDCRKAKDYQAGHIDGAMNSHDRLVESLIRKGDKSRKIIIYCYHGHSSEHLAELFSGFGFSNVYSVEGGYEAWSRCTAV</sequence>
<dbReference type="Gene3D" id="3.40.250.10">
    <property type="entry name" value="Rhodanese-like domain"/>
    <property type="match status" value="1"/>
</dbReference>
<dbReference type="EC" id="2.8.1.1" evidence="2"/>
<dbReference type="InterPro" id="IPR050229">
    <property type="entry name" value="GlpE_sulfurtransferase"/>
</dbReference>
<dbReference type="GO" id="GO:0004792">
    <property type="term" value="F:thiosulfate-cyanide sulfurtransferase activity"/>
    <property type="evidence" value="ECO:0007669"/>
    <property type="project" value="UniProtKB-EC"/>
</dbReference>
<dbReference type="Proteomes" id="UP000032266">
    <property type="component" value="Chromosome"/>
</dbReference>